<accession>A0A7J8FIA0</accession>
<keyword evidence="3" id="KW-1185">Reference proteome</keyword>
<organism evidence="2 3">
    <name type="scientific">Rousettus aegyptiacus</name>
    <name type="common">Egyptian fruit bat</name>
    <name type="synonym">Pteropus aegyptiacus</name>
    <dbReference type="NCBI Taxonomy" id="9407"/>
    <lineage>
        <taxon>Eukaryota</taxon>
        <taxon>Metazoa</taxon>
        <taxon>Chordata</taxon>
        <taxon>Craniata</taxon>
        <taxon>Vertebrata</taxon>
        <taxon>Euteleostomi</taxon>
        <taxon>Mammalia</taxon>
        <taxon>Eutheria</taxon>
        <taxon>Laurasiatheria</taxon>
        <taxon>Chiroptera</taxon>
        <taxon>Yinpterochiroptera</taxon>
        <taxon>Pteropodoidea</taxon>
        <taxon>Pteropodidae</taxon>
        <taxon>Rousettinae</taxon>
        <taxon>Rousettus</taxon>
    </lineage>
</organism>
<gene>
    <name evidence="2" type="ORF">HJG63_011867</name>
</gene>
<dbReference type="Proteomes" id="UP000593571">
    <property type="component" value="Unassembled WGS sequence"/>
</dbReference>
<comment type="caution">
    <text evidence="2">The sequence shown here is derived from an EMBL/GenBank/DDBJ whole genome shotgun (WGS) entry which is preliminary data.</text>
</comment>
<evidence type="ECO:0000313" key="2">
    <source>
        <dbReference type="EMBL" id="KAF6447406.1"/>
    </source>
</evidence>
<evidence type="ECO:0000256" key="1">
    <source>
        <dbReference type="SAM" id="MobiDB-lite"/>
    </source>
</evidence>
<sequence length="149" mass="16562">MPHADILCPWVCWCPPRTPPPPTHNRNQNPLLYLLRHRWPPSGQEEQGARLARCPRGPSDARGLCSRNFYKFQSPRCQQSTSNDECQMLEPQTSTGLLGPLNDLSSAGREPPGAPAAIPRCVHTWSRLFRASPRVSQGNDTLPYVALPG</sequence>
<feature type="region of interest" description="Disordered" evidence="1">
    <location>
        <begin position="92"/>
        <end position="116"/>
    </location>
</feature>
<proteinExistence type="predicted"/>
<dbReference type="EMBL" id="JACASE010000007">
    <property type="protein sequence ID" value="KAF6447406.1"/>
    <property type="molecule type" value="Genomic_DNA"/>
</dbReference>
<protein>
    <submittedName>
        <fullName evidence="2">Uncharacterized protein</fullName>
    </submittedName>
</protein>
<name>A0A7J8FIA0_ROUAE</name>
<dbReference type="AlphaFoldDB" id="A0A7J8FIA0"/>
<evidence type="ECO:0000313" key="3">
    <source>
        <dbReference type="Proteomes" id="UP000593571"/>
    </source>
</evidence>
<reference evidence="2 3" key="1">
    <citation type="journal article" date="2020" name="Nature">
        <title>Six reference-quality genomes reveal evolution of bat adaptations.</title>
        <authorList>
            <person name="Jebb D."/>
            <person name="Huang Z."/>
            <person name="Pippel M."/>
            <person name="Hughes G.M."/>
            <person name="Lavrichenko K."/>
            <person name="Devanna P."/>
            <person name="Winkler S."/>
            <person name="Jermiin L.S."/>
            <person name="Skirmuntt E.C."/>
            <person name="Katzourakis A."/>
            <person name="Burkitt-Gray L."/>
            <person name="Ray D.A."/>
            <person name="Sullivan K.A.M."/>
            <person name="Roscito J.G."/>
            <person name="Kirilenko B.M."/>
            <person name="Davalos L.M."/>
            <person name="Corthals A.P."/>
            <person name="Power M.L."/>
            <person name="Jones G."/>
            <person name="Ransome R.D."/>
            <person name="Dechmann D.K.N."/>
            <person name="Locatelli A.G."/>
            <person name="Puechmaille S.J."/>
            <person name="Fedrigo O."/>
            <person name="Jarvis E.D."/>
            <person name="Hiller M."/>
            <person name="Vernes S.C."/>
            <person name="Myers E.W."/>
            <person name="Teeling E.C."/>
        </authorList>
    </citation>
    <scope>NUCLEOTIDE SEQUENCE [LARGE SCALE GENOMIC DNA]</scope>
    <source>
        <strain evidence="2">MRouAeg1</strain>
        <tissue evidence="2">Muscle</tissue>
    </source>
</reference>